<dbReference type="RefSeq" id="WP_019550888.1">
    <property type="nucleotide sequence ID" value="NZ_DAHVNI010000041.1"/>
</dbReference>
<dbReference type="NCBIfam" id="TIGR00380">
    <property type="entry name" value="cobal_cbiB"/>
    <property type="match status" value="1"/>
</dbReference>
<dbReference type="Proteomes" id="UP000288347">
    <property type="component" value="Unassembled WGS sequence"/>
</dbReference>
<dbReference type="Proteomes" id="UP000287467">
    <property type="component" value="Unassembled WGS sequence"/>
</dbReference>
<dbReference type="EMBL" id="PEMW01000023">
    <property type="protein sequence ID" value="RTI61134.1"/>
    <property type="molecule type" value="Genomic_DNA"/>
</dbReference>
<feature type="transmembrane region" description="Helical" evidence="9">
    <location>
        <begin position="267"/>
        <end position="287"/>
    </location>
</feature>
<dbReference type="EMBL" id="LJJR01000008">
    <property type="protein sequence ID" value="KPD32305.1"/>
    <property type="molecule type" value="Genomic_DNA"/>
</dbReference>
<comment type="caution">
    <text evidence="9">Lacks conserved residue(s) required for the propagation of feature annotation.</text>
</comment>
<dbReference type="GO" id="GO:0005886">
    <property type="term" value="C:plasma membrane"/>
    <property type="evidence" value="ECO:0007669"/>
    <property type="project" value="UniProtKB-SubCell"/>
</dbReference>
<evidence type="ECO:0000313" key="22">
    <source>
        <dbReference type="Proteomes" id="UP000288051"/>
    </source>
</evidence>
<feature type="transmembrane region" description="Helical" evidence="9">
    <location>
        <begin position="149"/>
        <end position="167"/>
    </location>
</feature>
<reference evidence="10 17" key="1">
    <citation type="submission" date="2015-09" db="EMBL/GenBank/DDBJ databases">
        <title>Draft genome sequence of Thermus scotoductus strain K1 isolated from a geothermal spring in Nagorno-Karabakh, Armenia.</title>
        <authorList>
            <person name="Saghatelyan A."/>
            <person name="Poghosyan L."/>
            <person name="Panosyan H."/>
            <person name="Birkeland N.-K."/>
        </authorList>
    </citation>
    <scope>NUCLEOTIDE SEQUENCE [LARGE SCALE GENOMIC DNA]</scope>
    <source>
        <strain evidence="10 17">K1</strain>
    </source>
</reference>
<evidence type="ECO:0000256" key="2">
    <source>
        <dbReference type="ARBA" id="ARBA00004953"/>
    </source>
</evidence>
<keyword evidence="6 9" id="KW-0812">Transmembrane</keyword>
<evidence type="ECO:0000313" key="12">
    <source>
        <dbReference type="EMBL" id="RTH31797.1"/>
    </source>
</evidence>
<dbReference type="Proteomes" id="UP000287155">
    <property type="component" value="Unassembled WGS sequence"/>
</dbReference>
<feature type="transmembrane region" description="Helical" evidence="9">
    <location>
        <begin position="72"/>
        <end position="90"/>
    </location>
</feature>
<evidence type="ECO:0000256" key="8">
    <source>
        <dbReference type="ARBA" id="ARBA00023136"/>
    </source>
</evidence>
<gene>
    <name evidence="9 11" type="primary">cobD</name>
    <name evidence="10" type="ORF">AN926_04000</name>
    <name evidence="16" type="ORF">CSW14_01110</name>
    <name evidence="14" type="ORF">CSW25_11400</name>
    <name evidence="15" type="ORF">CSW27_11935</name>
    <name evidence="13" type="ORF">CSW29_09445</name>
    <name evidence="12" type="ORF">CSW37_13450</name>
    <name evidence="11" type="ORF">CSW47_16300</name>
</gene>
<dbReference type="EMBL" id="PEMJ01000346">
    <property type="protein sequence ID" value="RTI11622.1"/>
    <property type="molecule type" value="Genomic_DNA"/>
</dbReference>
<evidence type="ECO:0000313" key="13">
    <source>
        <dbReference type="EMBL" id="RTH98604.1"/>
    </source>
</evidence>
<comment type="subcellular location">
    <subcellularLocation>
        <location evidence="1 9">Cell membrane</location>
        <topology evidence="1 9">Multi-pass membrane protein</topology>
    </subcellularLocation>
</comment>
<dbReference type="GeneID" id="93866871"/>
<evidence type="ECO:0000313" key="10">
    <source>
        <dbReference type="EMBL" id="KPD32305.1"/>
    </source>
</evidence>
<evidence type="ECO:0000256" key="9">
    <source>
        <dbReference type="HAMAP-Rule" id="MF_00024"/>
    </source>
</evidence>
<dbReference type="AlphaFoldDB" id="A0A0N0IR20"/>
<evidence type="ECO:0000313" key="21">
    <source>
        <dbReference type="Proteomes" id="UP000287962"/>
    </source>
</evidence>
<dbReference type="UniPathway" id="UPA00148"/>
<comment type="function">
    <text evidence="9">Converts cobyric acid to cobinamide by the addition of aminopropanol on the F carboxylic group.</text>
</comment>
<reference evidence="18 19" key="3">
    <citation type="journal article" date="2019" name="Extremophiles">
        <title>Biogeography of thermophiles and predominance of Thermus scotoductus in domestic water heaters.</title>
        <authorList>
            <person name="Wilpiszeski R.L."/>
            <person name="Zhang Z."/>
            <person name="House C.H."/>
        </authorList>
    </citation>
    <scope>NUCLEOTIDE SEQUENCE [LARGE SCALE GENOMIC DNA]</scope>
    <source>
        <strain evidence="14 21">12_S12</strain>
        <strain evidence="15 19">14_S14</strain>
        <strain evidence="13 23">16_S16</strain>
        <strain evidence="16 20">1_S1</strain>
        <strain evidence="12 22">24_S24</strain>
        <strain evidence="11 18">34_S34</strain>
    </source>
</reference>
<dbReference type="Proteomes" id="UP000288051">
    <property type="component" value="Unassembled WGS sequence"/>
</dbReference>
<evidence type="ECO:0000256" key="3">
    <source>
        <dbReference type="ARBA" id="ARBA00006263"/>
    </source>
</evidence>
<evidence type="ECO:0000313" key="16">
    <source>
        <dbReference type="EMBL" id="RTI61134.1"/>
    </source>
</evidence>
<dbReference type="EMBL" id="PELZ01000474">
    <property type="protein sequence ID" value="RTH31797.1"/>
    <property type="molecule type" value="Genomic_DNA"/>
</dbReference>
<evidence type="ECO:0000313" key="19">
    <source>
        <dbReference type="Proteomes" id="UP000287155"/>
    </source>
</evidence>
<keyword evidence="21" id="KW-1185">Reference proteome</keyword>
<dbReference type="Pfam" id="PF03186">
    <property type="entry name" value="CobD_Cbib"/>
    <property type="match status" value="1"/>
</dbReference>
<dbReference type="EMBL" id="PELP01000584">
    <property type="protein sequence ID" value="RTG99242.1"/>
    <property type="molecule type" value="Genomic_DNA"/>
</dbReference>
<evidence type="ECO:0000313" key="14">
    <source>
        <dbReference type="EMBL" id="RTI05290.1"/>
    </source>
</evidence>
<evidence type="ECO:0000313" key="18">
    <source>
        <dbReference type="Proteomes" id="UP000286734"/>
    </source>
</evidence>
<accession>A0A0N0IR20</accession>
<dbReference type="PANTHER" id="PTHR34308:SF1">
    <property type="entry name" value="COBALAMIN BIOSYNTHESIS PROTEIN CBIB"/>
    <property type="match status" value="1"/>
</dbReference>
<dbReference type="EMBL" id="PEMH01000350">
    <property type="protein sequence ID" value="RTH98604.1"/>
    <property type="molecule type" value="Genomic_DNA"/>
</dbReference>
<keyword evidence="4 9" id="KW-1003">Cell membrane</keyword>
<evidence type="ECO:0000256" key="1">
    <source>
        <dbReference type="ARBA" id="ARBA00004651"/>
    </source>
</evidence>
<proteinExistence type="inferred from homology"/>
<dbReference type="PANTHER" id="PTHR34308">
    <property type="entry name" value="COBALAMIN BIOSYNTHESIS PROTEIN CBIB"/>
    <property type="match status" value="1"/>
</dbReference>
<protein>
    <recommendedName>
        <fullName evidence="9">Cobalamin biosynthesis protein CobD</fullName>
    </recommendedName>
</protein>
<comment type="pathway">
    <text evidence="2 9">Cofactor biosynthesis; adenosylcobalamin biosynthesis.</text>
</comment>
<dbReference type="Proteomes" id="UP000287962">
    <property type="component" value="Unassembled WGS sequence"/>
</dbReference>
<evidence type="ECO:0000313" key="15">
    <source>
        <dbReference type="EMBL" id="RTI11622.1"/>
    </source>
</evidence>
<evidence type="ECO:0000313" key="20">
    <source>
        <dbReference type="Proteomes" id="UP000287467"/>
    </source>
</evidence>
<dbReference type="InterPro" id="IPR004485">
    <property type="entry name" value="Cobalamin_biosynth_CobD/CbiB"/>
</dbReference>
<dbReference type="Proteomes" id="UP000286734">
    <property type="component" value="Unassembled WGS sequence"/>
</dbReference>
<comment type="similarity">
    <text evidence="3 9">Belongs to the CobD/CbiB family.</text>
</comment>
<evidence type="ECO:0000313" key="17">
    <source>
        <dbReference type="Proteomes" id="UP000053099"/>
    </source>
</evidence>
<dbReference type="HAMAP" id="MF_00024">
    <property type="entry name" value="CobD_CbiB"/>
    <property type="match status" value="1"/>
</dbReference>
<evidence type="ECO:0000256" key="7">
    <source>
        <dbReference type="ARBA" id="ARBA00022989"/>
    </source>
</evidence>
<reference evidence="14" key="2">
    <citation type="submission" date="2017-10" db="EMBL/GenBank/DDBJ databases">
        <authorList>
            <person name="Wilpiszeski R.L."/>
            <person name="Zhidan Z."/>
            <person name="House C.H."/>
        </authorList>
    </citation>
    <scope>NUCLEOTIDE SEQUENCE</scope>
    <source>
        <strain evidence="14">12_S12</strain>
    </source>
</reference>
<evidence type="ECO:0000256" key="6">
    <source>
        <dbReference type="ARBA" id="ARBA00022692"/>
    </source>
</evidence>
<dbReference type="GO" id="GO:0009236">
    <property type="term" value="P:cobalamin biosynthetic process"/>
    <property type="evidence" value="ECO:0007669"/>
    <property type="project" value="UniProtKB-UniRule"/>
</dbReference>
<dbReference type="GO" id="GO:0015420">
    <property type="term" value="F:ABC-type vitamin B12 transporter activity"/>
    <property type="evidence" value="ECO:0007669"/>
    <property type="project" value="UniProtKB-UniRule"/>
</dbReference>
<evidence type="ECO:0000256" key="5">
    <source>
        <dbReference type="ARBA" id="ARBA00022573"/>
    </source>
</evidence>
<keyword evidence="7 9" id="KW-1133">Transmembrane helix</keyword>
<feature type="transmembrane region" description="Helical" evidence="9">
    <location>
        <begin position="44"/>
        <end position="65"/>
    </location>
</feature>
<keyword evidence="8 9" id="KW-0472">Membrane</keyword>
<comment type="caution">
    <text evidence="10">The sequence shown here is derived from an EMBL/GenBank/DDBJ whole genome shotgun (WGS) entry which is preliminary data.</text>
</comment>
<sequence>MSLLLALLLDFLFGEPPARFHPVVLMGRYLAWAWPQVRGFWTGAFYWTLGALLFTLPALFLDLILRPLAWGWLLLGLFLKPLFSLRMLLWEVGRVEEALSYGPLQGPDSLAEARRRLARIVSRPTEDLSPEEVREAALESLGENLSDSVIAPLLYYALLGLAGAALYRYANTADAMWGYLEHGRRGAFAARADDLLNLVPARITGLLLCPPRLWPRLLQEARKTLSPNAGFPMAALALRLGVRLRKRGAYALNASAPSPTPKTTHQALRLALAVGYGAGFLLALLTLGR</sequence>
<dbReference type="Proteomes" id="UP000053099">
    <property type="component" value="Unassembled WGS sequence"/>
</dbReference>
<dbReference type="EMBL" id="PEML01000304">
    <property type="protein sequence ID" value="RTI05290.1"/>
    <property type="molecule type" value="Genomic_DNA"/>
</dbReference>
<dbReference type="GO" id="GO:0048472">
    <property type="term" value="F:threonine-phosphate decarboxylase activity"/>
    <property type="evidence" value="ECO:0007669"/>
    <property type="project" value="InterPro"/>
</dbReference>
<keyword evidence="5 9" id="KW-0169">Cobalamin biosynthesis</keyword>
<evidence type="ECO:0000313" key="23">
    <source>
        <dbReference type="Proteomes" id="UP000288347"/>
    </source>
</evidence>
<dbReference type="PATRIC" id="fig|37636.3.peg.2538"/>
<name>A0A0N0IR20_THESC</name>
<organism evidence="10 17">
    <name type="scientific">Thermus scotoductus</name>
    <dbReference type="NCBI Taxonomy" id="37636"/>
    <lineage>
        <taxon>Bacteria</taxon>
        <taxon>Thermotogati</taxon>
        <taxon>Deinococcota</taxon>
        <taxon>Deinococci</taxon>
        <taxon>Thermales</taxon>
        <taxon>Thermaceae</taxon>
        <taxon>Thermus</taxon>
    </lineage>
</organism>
<evidence type="ECO:0000256" key="4">
    <source>
        <dbReference type="ARBA" id="ARBA00022475"/>
    </source>
</evidence>
<evidence type="ECO:0000313" key="11">
    <source>
        <dbReference type="EMBL" id="RTG99242.1"/>
    </source>
</evidence>